<dbReference type="EMBL" id="JANEYG010000110">
    <property type="protein sequence ID" value="KAJ8912869.1"/>
    <property type="molecule type" value="Genomic_DNA"/>
</dbReference>
<organism evidence="1 2">
    <name type="scientific">Exocentrus adspersus</name>
    <dbReference type="NCBI Taxonomy" id="1586481"/>
    <lineage>
        <taxon>Eukaryota</taxon>
        <taxon>Metazoa</taxon>
        <taxon>Ecdysozoa</taxon>
        <taxon>Arthropoda</taxon>
        <taxon>Hexapoda</taxon>
        <taxon>Insecta</taxon>
        <taxon>Pterygota</taxon>
        <taxon>Neoptera</taxon>
        <taxon>Endopterygota</taxon>
        <taxon>Coleoptera</taxon>
        <taxon>Polyphaga</taxon>
        <taxon>Cucujiformia</taxon>
        <taxon>Chrysomeloidea</taxon>
        <taxon>Cerambycidae</taxon>
        <taxon>Lamiinae</taxon>
        <taxon>Acanthocinini</taxon>
        <taxon>Exocentrus</taxon>
    </lineage>
</organism>
<evidence type="ECO:0000313" key="2">
    <source>
        <dbReference type="Proteomes" id="UP001159042"/>
    </source>
</evidence>
<evidence type="ECO:0008006" key="3">
    <source>
        <dbReference type="Google" id="ProtNLM"/>
    </source>
</evidence>
<reference evidence="1 2" key="1">
    <citation type="journal article" date="2023" name="Insect Mol. Biol.">
        <title>Genome sequencing provides insights into the evolution of gene families encoding plant cell wall-degrading enzymes in longhorned beetles.</title>
        <authorList>
            <person name="Shin N.R."/>
            <person name="Okamura Y."/>
            <person name="Kirsch R."/>
            <person name="Pauchet Y."/>
        </authorList>
    </citation>
    <scope>NUCLEOTIDE SEQUENCE [LARGE SCALE GENOMIC DNA]</scope>
    <source>
        <strain evidence="1">EAD_L_NR</strain>
    </source>
</reference>
<dbReference type="PANTHER" id="PTHR47326">
    <property type="entry name" value="TRANSPOSABLE ELEMENT TC3 TRANSPOSASE-LIKE PROTEIN"/>
    <property type="match status" value="1"/>
</dbReference>
<dbReference type="Gene3D" id="3.30.420.10">
    <property type="entry name" value="Ribonuclease H-like superfamily/Ribonuclease H"/>
    <property type="match status" value="1"/>
</dbReference>
<proteinExistence type="predicted"/>
<keyword evidence="2" id="KW-1185">Reference proteome</keyword>
<dbReference type="InterPro" id="IPR036397">
    <property type="entry name" value="RNaseH_sf"/>
</dbReference>
<protein>
    <recommendedName>
        <fullName evidence="3">Transposase</fullName>
    </recommendedName>
</protein>
<dbReference type="GO" id="GO:0003676">
    <property type="term" value="F:nucleic acid binding"/>
    <property type="evidence" value="ECO:0007669"/>
    <property type="project" value="InterPro"/>
</dbReference>
<gene>
    <name evidence="1" type="ORF">NQ315_008003</name>
</gene>
<dbReference type="Proteomes" id="UP001159042">
    <property type="component" value="Unassembled WGS sequence"/>
</dbReference>
<dbReference type="PANTHER" id="PTHR47326:SF1">
    <property type="entry name" value="HTH PSQ-TYPE DOMAIN-CONTAINING PROTEIN"/>
    <property type="match status" value="1"/>
</dbReference>
<evidence type="ECO:0000313" key="1">
    <source>
        <dbReference type="EMBL" id="KAJ8912869.1"/>
    </source>
</evidence>
<dbReference type="AlphaFoldDB" id="A0AAV8VF24"/>
<accession>A0AAV8VF24</accession>
<sequence>MIQESDSHVDWALFKKPSCMLRWSNEDFLDNLNLLERPVIIFQQDGAPPHNSRGTHQLLDRLFGNRWIGTNGPIWSPPRSPDMTPLDFFLWGLVRNEVYKNKHRTLIALQDCIT</sequence>
<comment type="caution">
    <text evidence="1">The sequence shown here is derived from an EMBL/GenBank/DDBJ whole genome shotgun (WGS) entry which is preliminary data.</text>
</comment>
<name>A0AAV8VF24_9CUCU</name>